<dbReference type="RefSeq" id="WP_101895434.1">
    <property type="nucleotide sequence ID" value="NZ_CP022684.1"/>
</dbReference>
<proteinExistence type="predicted"/>
<dbReference type="Gene3D" id="6.10.280.80">
    <property type="entry name" value="NCX, peripheral helical region"/>
    <property type="match status" value="1"/>
</dbReference>
<sequence>MLLAFFAIVAGLVLLVWSSDKFVDGAVGLAEGLGMSKAMIGLTIVALGTSAPEIVVSIMAALEEAPELALGNAIGSNIANIGLVLGVTALIAALPVTSGLLKEDLPALLAVTAVVGFLCSDNLISMQDGLAMMAMLILLMYLMFRYKKEHSDELITPDIEESIPDLPLKQSIFWFIVGTTVLIGSSRILVWGAIEVATALQVSEVIIGLTIVAIGTSLPELAASVASALRKQHDIALGNIIGSNILNLLAVLSAGAVIFPIEVTPVSLVRDYGTMAAITLLLAAFIWWPRKKRQLSKLEGLILLTAYVGYLGYLYQQSVTA</sequence>
<feature type="transmembrane region" description="Helical" evidence="5">
    <location>
        <begin position="300"/>
        <end position="316"/>
    </location>
</feature>
<feature type="transmembrane region" description="Helical" evidence="5">
    <location>
        <begin position="74"/>
        <end position="96"/>
    </location>
</feature>
<feature type="transmembrane region" description="Helical" evidence="5">
    <location>
        <begin position="241"/>
        <end position="260"/>
    </location>
</feature>
<dbReference type="OrthoDB" id="9794225at2"/>
<name>A0A2K9LNW4_9GAMM</name>
<dbReference type="GO" id="GO:0005262">
    <property type="term" value="F:calcium channel activity"/>
    <property type="evidence" value="ECO:0007669"/>
    <property type="project" value="TreeGrafter"/>
</dbReference>
<feature type="transmembrane region" description="Helical" evidence="5">
    <location>
        <begin position="172"/>
        <end position="194"/>
    </location>
</feature>
<dbReference type="NCBIfam" id="TIGR00367">
    <property type="entry name" value="calcium/sodium antiporter"/>
    <property type="match status" value="1"/>
</dbReference>
<comment type="subcellular location">
    <subcellularLocation>
        <location evidence="1">Membrane</location>
        <topology evidence="1">Multi-pass membrane protein</topology>
    </subcellularLocation>
</comment>
<dbReference type="GO" id="GO:0008273">
    <property type="term" value="F:calcium, potassium:sodium antiporter activity"/>
    <property type="evidence" value="ECO:0007669"/>
    <property type="project" value="TreeGrafter"/>
</dbReference>
<feature type="transmembrane region" description="Helical" evidence="5">
    <location>
        <begin position="42"/>
        <end position="62"/>
    </location>
</feature>
<evidence type="ECO:0000256" key="5">
    <source>
        <dbReference type="SAM" id="Phobius"/>
    </source>
</evidence>
<evidence type="ECO:0000256" key="4">
    <source>
        <dbReference type="ARBA" id="ARBA00023136"/>
    </source>
</evidence>
<evidence type="ECO:0000313" key="8">
    <source>
        <dbReference type="Proteomes" id="UP000235116"/>
    </source>
</evidence>
<evidence type="ECO:0000256" key="3">
    <source>
        <dbReference type="ARBA" id="ARBA00022989"/>
    </source>
</evidence>
<evidence type="ECO:0000256" key="1">
    <source>
        <dbReference type="ARBA" id="ARBA00004141"/>
    </source>
</evidence>
<dbReference type="GO" id="GO:0005886">
    <property type="term" value="C:plasma membrane"/>
    <property type="evidence" value="ECO:0007669"/>
    <property type="project" value="TreeGrafter"/>
</dbReference>
<feature type="transmembrane region" description="Helical" evidence="5">
    <location>
        <begin position="124"/>
        <end position="144"/>
    </location>
</feature>
<keyword evidence="8" id="KW-1185">Reference proteome</keyword>
<keyword evidence="4 5" id="KW-0472">Membrane</keyword>
<protein>
    <submittedName>
        <fullName evidence="7">Calcium/sodium antiporter</fullName>
    </submittedName>
</protein>
<organism evidence="7 8">
    <name type="scientific">Ketobacter alkanivorans</name>
    <dbReference type="NCBI Taxonomy" id="1917421"/>
    <lineage>
        <taxon>Bacteria</taxon>
        <taxon>Pseudomonadati</taxon>
        <taxon>Pseudomonadota</taxon>
        <taxon>Gammaproteobacteria</taxon>
        <taxon>Pseudomonadales</taxon>
        <taxon>Ketobacteraceae</taxon>
        <taxon>Ketobacter</taxon>
    </lineage>
</organism>
<dbReference type="PANTHER" id="PTHR10846">
    <property type="entry name" value="SODIUM/POTASSIUM/CALCIUM EXCHANGER"/>
    <property type="match status" value="1"/>
</dbReference>
<feature type="domain" description="Sodium/calcium exchanger membrane region" evidence="6">
    <location>
        <begin position="171"/>
        <end position="315"/>
    </location>
</feature>
<evidence type="ECO:0000259" key="6">
    <source>
        <dbReference type="Pfam" id="PF01699"/>
    </source>
</evidence>
<dbReference type="InterPro" id="IPR044880">
    <property type="entry name" value="NCX_ion-bd_dom_sf"/>
</dbReference>
<dbReference type="InterPro" id="IPR004837">
    <property type="entry name" value="NaCa_Exmemb"/>
</dbReference>
<feature type="domain" description="Sodium/calcium exchanger membrane region" evidence="6">
    <location>
        <begin position="4"/>
        <end position="144"/>
    </location>
</feature>
<dbReference type="PANTHER" id="PTHR10846:SF8">
    <property type="entry name" value="INNER MEMBRANE PROTEIN YRBG"/>
    <property type="match status" value="1"/>
</dbReference>
<dbReference type="InterPro" id="IPR004481">
    <property type="entry name" value="K/Na/Ca-exchanger"/>
</dbReference>
<dbReference type="EMBL" id="CP022684">
    <property type="protein sequence ID" value="AUM14059.1"/>
    <property type="molecule type" value="Genomic_DNA"/>
</dbReference>
<accession>A0A2K9LNW4</accession>
<keyword evidence="2 5" id="KW-0812">Transmembrane</keyword>
<evidence type="ECO:0000313" key="7">
    <source>
        <dbReference type="EMBL" id="AUM14059.1"/>
    </source>
</evidence>
<gene>
    <name evidence="7" type="ORF">Kalk_17220</name>
</gene>
<feature type="transmembrane region" description="Helical" evidence="5">
    <location>
        <begin position="272"/>
        <end position="288"/>
    </location>
</feature>
<dbReference type="AlphaFoldDB" id="A0A2K9LNW4"/>
<evidence type="ECO:0000256" key="2">
    <source>
        <dbReference type="ARBA" id="ARBA00022692"/>
    </source>
</evidence>
<dbReference type="Gene3D" id="1.20.1420.30">
    <property type="entry name" value="NCX, central ion-binding region"/>
    <property type="match status" value="1"/>
</dbReference>
<keyword evidence="3 5" id="KW-1133">Transmembrane helix</keyword>
<dbReference type="KEGG" id="kak:Kalk_17220"/>
<dbReference type="GO" id="GO:0006874">
    <property type="term" value="P:intracellular calcium ion homeostasis"/>
    <property type="evidence" value="ECO:0007669"/>
    <property type="project" value="TreeGrafter"/>
</dbReference>
<dbReference type="Pfam" id="PF01699">
    <property type="entry name" value="Na_Ca_ex"/>
    <property type="match status" value="2"/>
</dbReference>
<dbReference type="Proteomes" id="UP000235116">
    <property type="component" value="Chromosome"/>
</dbReference>
<reference evidence="8" key="1">
    <citation type="submission" date="2017-08" db="EMBL/GenBank/DDBJ databases">
        <title>Direct submision.</title>
        <authorList>
            <person name="Kim S.-J."/>
            <person name="Rhee S.-K."/>
        </authorList>
    </citation>
    <scope>NUCLEOTIDE SEQUENCE [LARGE SCALE GENOMIC DNA]</scope>
    <source>
        <strain evidence="8">GI5</strain>
    </source>
</reference>
<feature type="transmembrane region" description="Helical" evidence="5">
    <location>
        <begin position="206"/>
        <end position="229"/>
    </location>
</feature>